<dbReference type="Pfam" id="PF11807">
    <property type="entry name" value="UstYa"/>
    <property type="match status" value="1"/>
</dbReference>
<keyword evidence="2" id="KW-1133">Transmembrane helix</keyword>
<feature type="transmembrane region" description="Helical" evidence="2">
    <location>
        <begin position="35"/>
        <end position="57"/>
    </location>
</feature>
<dbReference type="EMBL" id="MU005580">
    <property type="protein sequence ID" value="KAF2684868.1"/>
    <property type="molecule type" value="Genomic_DNA"/>
</dbReference>
<dbReference type="Proteomes" id="UP000799291">
    <property type="component" value="Unassembled WGS sequence"/>
</dbReference>
<dbReference type="PANTHER" id="PTHR33365:SF7">
    <property type="entry name" value="TAT PATHWAY SIGNAL SEQUENCE"/>
    <property type="match status" value="1"/>
</dbReference>
<name>A0A6G1J386_9PLEO</name>
<organism evidence="3 4">
    <name type="scientific">Lentithecium fluviatile CBS 122367</name>
    <dbReference type="NCBI Taxonomy" id="1168545"/>
    <lineage>
        <taxon>Eukaryota</taxon>
        <taxon>Fungi</taxon>
        <taxon>Dikarya</taxon>
        <taxon>Ascomycota</taxon>
        <taxon>Pezizomycotina</taxon>
        <taxon>Dothideomycetes</taxon>
        <taxon>Pleosporomycetidae</taxon>
        <taxon>Pleosporales</taxon>
        <taxon>Massarineae</taxon>
        <taxon>Lentitheciaceae</taxon>
        <taxon>Lentithecium</taxon>
    </lineage>
</organism>
<dbReference type="OrthoDB" id="3687641at2759"/>
<keyword evidence="2" id="KW-0472">Membrane</keyword>
<dbReference type="InterPro" id="IPR021765">
    <property type="entry name" value="UstYa-like"/>
</dbReference>
<evidence type="ECO:0000313" key="3">
    <source>
        <dbReference type="EMBL" id="KAF2684868.1"/>
    </source>
</evidence>
<evidence type="ECO:0000313" key="4">
    <source>
        <dbReference type="Proteomes" id="UP000799291"/>
    </source>
</evidence>
<dbReference type="AlphaFoldDB" id="A0A6G1J386"/>
<comment type="similarity">
    <text evidence="1">Belongs to the ustYa family.</text>
</comment>
<dbReference type="PANTHER" id="PTHR33365">
    <property type="entry name" value="YALI0B05434P"/>
    <property type="match status" value="1"/>
</dbReference>
<evidence type="ECO:0000256" key="2">
    <source>
        <dbReference type="SAM" id="Phobius"/>
    </source>
</evidence>
<keyword evidence="4" id="KW-1185">Reference proteome</keyword>
<proteinExistence type="inferred from homology"/>
<protein>
    <recommendedName>
        <fullName evidence="5">Tat pathway signal sequence</fullName>
    </recommendedName>
</protein>
<evidence type="ECO:0008006" key="5">
    <source>
        <dbReference type="Google" id="ProtNLM"/>
    </source>
</evidence>
<gene>
    <name evidence="3" type="ORF">K458DRAFT_366310</name>
</gene>
<reference evidence="3" key="1">
    <citation type="journal article" date="2020" name="Stud. Mycol.">
        <title>101 Dothideomycetes genomes: a test case for predicting lifestyles and emergence of pathogens.</title>
        <authorList>
            <person name="Haridas S."/>
            <person name="Albert R."/>
            <person name="Binder M."/>
            <person name="Bloem J."/>
            <person name="Labutti K."/>
            <person name="Salamov A."/>
            <person name="Andreopoulos B."/>
            <person name="Baker S."/>
            <person name="Barry K."/>
            <person name="Bills G."/>
            <person name="Bluhm B."/>
            <person name="Cannon C."/>
            <person name="Castanera R."/>
            <person name="Culley D."/>
            <person name="Daum C."/>
            <person name="Ezra D."/>
            <person name="Gonzalez J."/>
            <person name="Henrissat B."/>
            <person name="Kuo A."/>
            <person name="Liang C."/>
            <person name="Lipzen A."/>
            <person name="Lutzoni F."/>
            <person name="Magnuson J."/>
            <person name="Mondo S."/>
            <person name="Nolan M."/>
            <person name="Ohm R."/>
            <person name="Pangilinan J."/>
            <person name="Park H.-J."/>
            <person name="Ramirez L."/>
            <person name="Alfaro M."/>
            <person name="Sun H."/>
            <person name="Tritt A."/>
            <person name="Yoshinaga Y."/>
            <person name="Zwiers L.-H."/>
            <person name="Turgeon B."/>
            <person name="Goodwin S."/>
            <person name="Spatafora J."/>
            <person name="Crous P."/>
            <person name="Grigoriev I."/>
        </authorList>
    </citation>
    <scope>NUCLEOTIDE SEQUENCE</scope>
    <source>
        <strain evidence="3">CBS 122367</strain>
    </source>
</reference>
<sequence>MADEVLEKIPFLARDETSDTNVNLPAGSKSRLRKLALRLSFLLLVLVTVLSNTIWWAKYRAMTRNSCVRPQLIYCKQMPPAKHAIEYERRTLWRSIEPDNVYAGDPRDDPTREHDAAWRQLVKPMAMKLSTEEIAQLGEPSIAFKDGSGYLAEMAVFHELHCIKRIRKHFHLKFYYSNLTNDEDFMDREWRHMDHCLEYWREAAMCRGDPTLTTFVWNEGRPFSKVHSTHECINWNKLYEFAESRMVDTSDLSIFSHLSGHDEGL</sequence>
<keyword evidence="2" id="KW-0812">Transmembrane</keyword>
<evidence type="ECO:0000256" key="1">
    <source>
        <dbReference type="ARBA" id="ARBA00035112"/>
    </source>
</evidence>
<accession>A0A6G1J386</accession>
<dbReference type="GO" id="GO:0043386">
    <property type="term" value="P:mycotoxin biosynthetic process"/>
    <property type="evidence" value="ECO:0007669"/>
    <property type="project" value="InterPro"/>
</dbReference>